<dbReference type="GO" id="GO:0022857">
    <property type="term" value="F:transmembrane transporter activity"/>
    <property type="evidence" value="ECO:0007669"/>
    <property type="project" value="InterPro"/>
</dbReference>
<evidence type="ECO:0000256" key="6">
    <source>
        <dbReference type="ARBA" id="ARBA00023136"/>
    </source>
</evidence>
<feature type="compositionally biased region" description="Basic and acidic residues" evidence="9">
    <location>
        <begin position="1"/>
        <end position="10"/>
    </location>
</feature>
<evidence type="ECO:0000256" key="5">
    <source>
        <dbReference type="ARBA" id="ARBA00022989"/>
    </source>
</evidence>
<reference evidence="12 13" key="1">
    <citation type="submission" date="2019-01" db="EMBL/GenBank/DDBJ databases">
        <title>Draft genome sequence of Dictyobacter sp. Uno17.</title>
        <authorList>
            <person name="Wang C.M."/>
            <person name="Zheng Y."/>
            <person name="Sakai Y."/>
            <person name="Abe K."/>
            <person name="Yokota A."/>
            <person name="Yabe S."/>
        </authorList>
    </citation>
    <scope>NUCLEOTIDE SEQUENCE [LARGE SCALE GENOMIC DNA]</scope>
    <source>
        <strain evidence="12 13">Uno17</strain>
    </source>
</reference>
<evidence type="ECO:0000256" key="7">
    <source>
        <dbReference type="ARBA" id="ARBA00038075"/>
    </source>
</evidence>
<feature type="transmembrane region" description="Helical" evidence="10">
    <location>
        <begin position="249"/>
        <end position="273"/>
    </location>
</feature>
<keyword evidence="5 10" id="KW-1133">Transmembrane helix</keyword>
<dbReference type="GO" id="GO:0005886">
    <property type="term" value="C:plasma membrane"/>
    <property type="evidence" value="ECO:0007669"/>
    <property type="project" value="UniProtKB-SubCell"/>
</dbReference>
<proteinExistence type="inferred from homology"/>
<dbReference type="PANTHER" id="PTHR23513:SF9">
    <property type="entry name" value="ENTEROBACTIN EXPORTER ENTS"/>
    <property type="match status" value="1"/>
</dbReference>
<dbReference type="PANTHER" id="PTHR23513">
    <property type="entry name" value="INTEGRAL MEMBRANE EFFLUX PROTEIN-RELATED"/>
    <property type="match status" value="1"/>
</dbReference>
<keyword evidence="3" id="KW-1003">Cell membrane</keyword>
<dbReference type="CDD" id="cd06173">
    <property type="entry name" value="MFS_MefA_like"/>
    <property type="match status" value="1"/>
</dbReference>
<comment type="similarity">
    <text evidence="7">Belongs to the major facilitator superfamily. Drug:H(+) antiporter-3 (DHA3) (TC 2.A.1.21) family.</text>
</comment>
<gene>
    <name evidence="12" type="ORF">KDI_48450</name>
</gene>
<feature type="transmembrane region" description="Helical" evidence="10">
    <location>
        <begin position="315"/>
        <end position="337"/>
    </location>
</feature>
<evidence type="ECO:0000313" key="13">
    <source>
        <dbReference type="Proteomes" id="UP000322530"/>
    </source>
</evidence>
<evidence type="ECO:0000256" key="3">
    <source>
        <dbReference type="ARBA" id="ARBA00022475"/>
    </source>
</evidence>
<evidence type="ECO:0000256" key="2">
    <source>
        <dbReference type="ARBA" id="ARBA00022448"/>
    </source>
</evidence>
<dbReference type="InterPro" id="IPR011701">
    <property type="entry name" value="MFS"/>
</dbReference>
<organism evidence="12 13">
    <name type="scientific">Dictyobacter arantiisoli</name>
    <dbReference type="NCBI Taxonomy" id="2014874"/>
    <lineage>
        <taxon>Bacteria</taxon>
        <taxon>Bacillati</taxon>
        <taxon>Chloroflexota</taxon>
        <taxon>Ktedonobacteria</taxon>
        <taxon>Ktedonobacterales</taxon>
        <taxon>Dictyobacteraceae</taxon>
        <taxon>Dictyobacter</taxon>
    </lineage>
</organism>
<evidence type="ECO:0000259" key="11">
    <source>
        <dbReference type="PROSITE" id="PS50850"/>
    </source>
</evidence>
<comment type="caution">
    <text evidence="12">The sequence shown here is derived from an EMBL/GenBank/DDBJ whole genome shotgun (WGS) entry which is preliminary data.</text>
</comment>
<keyword evidence="2" id="KW-0813">Transport</keyword>
<keyword evidence="6 10" id="KW-0472">Membrane</keyword>
<feature type="transmembrane region" description="Helical" evidence="10">
    <location>
        <begin position="130"/>
        <end position="153"/>
    </location>
</feature>
<feature type="transmembrane region" description="Helical" evidence="10">
    <location>
        <begin position="72"/>
        <end position="92"/>
    </location>
</feature>
<evidence type="ECO:0000313" key="12">
    <source>
        <dbReference type="EMBL" id="GCF11281.1"/>
    </source>
</evidence>
<dbReference type="PROSITE" id="PS50850">
    <property type="entry name" value="MFS"/>
    <property type="match status" value="1"/>
</dbReference>
<protein>
    <recommendedName>
        <fullName evidence="8">Multidrug efflux pump Tap</fullName>
    </recommendedName>
</protein>
<dbReference type="Pfam" id="PF07690">
    <property type="entry name" value="MFS_1"/>
    <property type="match status" value="1"/>
</dbReference>
<feature type="transmembrane region" description="Helical" evidence="10">
    <location>
        <begin position="198"/>
        <end position="216"/>
    </location>
</feature>
<evidence type="ECO:0000256" key="9">
    <source>
        <dbReference type="SAM" id="MobiDB-lite"/>
    </source>
</evidence>
<sequence length="440" mass="47538">MSLVDKDDQQPRSSSLQNPHSVPARAVHDPYQAMRFRDFRLLVIGSFIVSMGERMVEVALGWDIYNRTNSSLALGAVGLVLIIPVILLSLPAGHFVDRFNRKRIMLISQSAFVITSLGLTLLSITRGSIVLMYACLFVMGIASAFQSPASSALSAQTIPEEAFENSATWNSSAWQLASVIGPGLGGMLIGIFRYSTPVYALNALAAFIFVCLLFFVQARYQTIVPTVKEDEASWKAVFEGVSFLRRNHVLLAAITLDLFAVLLGGATTLLPVFSRDILHVGPTGLGWLRAAPSVGALCVAFVLTHRPPFKHAGPILLLAVAGFGIATIIFGLSHFFWLSLVMLFLLGGLDNVSVVIRSSLLLTRTPNEMRGRVSAVNSLFVGVSNELGGFESGLTAQLFGPLLSVVGGGIGTILVVVCVALYWPEMRRLGTLRETERQSV</sequence>
<dbReference type="Proteomes" id="UP000322530">
    <property type="component" value="Unassembled WGS sequence"/>
</dbReference>
<keyword evidence="13" id="KW-1185">Reference proteome</keyword>
<feature type="compositionally biased region" description="Polar residues" evidence="9">
    <location>
        <begin position="11"/>
        <end position="20"/>
    </location>
</feature>
<evidence type="ECO:0000256" key="1">
    <source>
        <dbReference type="ARBA" id="ARBA00004651"/>
    </source>
</evidence>
<accession>A0A5A5TI51</accession>
<evidence type="ECO:0000256" key="4">
    <source>
        <dbReference type="ARBA" id="ARBA00022692"/>
    </source>
</evidence>
<dbReference type="Gene3D" id="1.20.1250.20">
    <property type="entry name" value="MFS general substrate transporter like domains"/>
    <property type="match status" value="2"/>
</dbReference>
<dbReference type="SUPFAM" id="SSF103473">
    <property type="entry name" value="MFS general substrate transporter"/>
    <property type="match status" value="1"/>
</dbReference>
<evidence type="ECO:0000256" key="8">
    <source>
        <dbReference type="ARBA" id="ARBA00040914"/>
    </source>
</evidence>
<dbReference type="AlphaFoldDB" id="A0A5A5TI51"/>
<dbReference type="RefSeq" id="WP_235932685.1">
    <property type="nucleotide sequence ID" value="NZ_BIXY01000102.1"/>
</dbReference>
<name>A0A5A5TI51_9CHLR</name>
<feature type="transmembrane region" description="Helical" evidence="10">
    <location>
        <begin position="104"/>
        <end position="124"/>
    </location>
</feature>
<dbReference type="InterPro" id="IPR020846">
    <property type="entry name" value="MFS_dom"/>
</dbReference>
<comment type="subcellular location">
    <subcellularLocation>
        <location evidence="1">Cell membrane</location>
        <topology evidence="1">Multi-pass membrane protein</topology>
    </subcellularLocation>
</comment>
<feature type="region of interest" description="Disordered" evidence="9">
    <location>
        <begin position="1"/>
        <end position="22"/>
    </location>
</feature>
<feature type="domain" description="Major facilitator superfamily (MFS) profile" evidence="11">
    <location>
        <begin position="38"/>
        <end position="427"/>
    </location>
</feature>
<dbReference type="InterPro" id="IPR036259">
    <property type="entry name" value="MFS_trans_sf"/>
</dbReference>
<evidence type="ECO:0000256" key="10">
    <source>
        <dbReference type="SAM" id="Phobius"/>
    </source>
</evidence>
<dbReference type="EMBL" id="BIXY01000102">
    <property type="protein sequence ID" value="GCF11281.1"/>
    <property type="molecule type" value="Genomic_DNA"/>
</dbReference>
<feature type="transmembrane region" description="Helical" evidence="10">
    <location>
        <begin position="285"/>
        <end position="303"/>
    </location>
</feature>
<keyword evidence="4 10" id="KW-0812">Transmembrane</keyword>
<feature type="transmembrane region" description="Helical" evidence="10">
    <location>
        <begin position="398"/>
        <end position="423"/>
    </location>
</feature>